<accession>A0A1U7WT14</accession>
<name>A0A1U7WT14_NICSY</name>
<protein>
    <submittedName>
        <fullName evidence="2">Uncharacterized protein LOC104231719</fullName>
    </submittedName>
</protein>
<dbReference type="AlphaFoldDB" id="A0A1U7WT14"/>
<gene>
    <name evidence="2" type="primary">LOC104231719</name>
</gene>
<proteinExistence type="predicted"/>
<dbReference type="PANTHER" id="PTHR34222:SF82">
    <property type="entry name" value="CCHC-TYPE DOMAIN-CONTAINING PROTEIN"/>
    <property type="match status" value="1"/>
</dbReference>
<evidence type="ECO:0000313" key="1">
    <source>
        <dbReference type="Proteomes" id="UP000189701"/>
    </source>
</evidence>
<reference evidence="1" key="1">
    <citation type="journal article" date="2013" name="Genome Biol.">
        <title>Reference genomes and transcriptomes of Nicotiana sylvestris and Nicotiana tomentosiformis.</title>
        <authorList>
            <person name="Sierro N."/>
            <person name="Battey J.N."/>
            <person name="Ouadi S."/>
            <person name="Bovet L."/>
            <person name="Goepfert S."/>
            <person name="Bakaher N."/>
            <person name="Peitsch M.C."/>
            <person name="Ivanov N.V."/>
        </authorList>
    </citation>
    <scope>NUCLEOTIDE SEQUENCE [LARGE SCALE GENOMIC DNA]</scope>
</reference>
<reference evidence="2" key="2">
    <citation type="submission" date="2025-08" db="UniProtKB">
        <authorList>
            <consortium name="RefSeq"/>
        </authorList>
    </citation>
    <scope>IDENTIFICATION</scope>
    <source>
        <tissue evidence="2">Leaf</tissue>
    </source>
</reference>
<dbReference type="Proteomes" id="UP000189701">
    <property type="component" value="Unplaced"/>
</dbReference>
<dbReference type="RefSeq" id="XP_009783072.1">
    <property type="nucleotide sequence ID" value="XM_009784770.1"/>
</dbReference>
<evidence type="ECO:0000313" key="2">
    <source>
        <dbReference type="RefSeq" id="XP_009783072.1"/>
    </source>
</evidence>
<organism evidence="1 2">
    <name type="scientific">Nicotiana sylvestris</name>
    <name type="common">Wood tobacco</name>
    <name type="synonym">South American tobacco</name>
    <dbReference type="NCBI Taxonomy" id="4096"/>
    <lineage>
        <taxon>Eukaryota</taxon>
        <taxon>Viridiplantae</taxon>
        <taxon>Streptophyta</taxon>
        <taxon>Embryophyta</taxon>
        <taxon>Tracheophyta</taxon>
        <taxon>Spermatophyta</taxon>
        <taxon>Magnoliopsida</taxon>
        <taxon>eudicotyledons</taxon>
        <taxon>Gunneridae</taxon>
        <taxon>Pentapetalae</taxon>
        <taxon>asterids</taxon>
        <taxon>lamiids</taxon>
        <taxon>Solanales</taxon>
        <taxon>Solanaceae</taxon>
        <taxon>Nicotianoideae</taxon>
        <taxon>Nicotianeae</taxon>
        <taxon>Nicotiana</taxon>
    </lineage>
</organism>
<dbReference type="PANTHER" id="PTHR34222">
    <property type="entry name" value="GAG_PRE-INTEGRS DOMAIN-CONTAINING PROTEIN"/>
    <property type="match status" value="1"/>
</dbReference>
<keyword evidence="1" id="KW-1185">Reference proteome</keyword>
<dbReference type="eggNOG" id="KOG0017">
    <property type="taxonomic scope" value="Eukaryota"/>
</dbReference>
<sequence length="263" mass="29671">MAIGEEFTSSNYNPWSIRIGLLGKSKLGFVYGRFSKSKFEPELHDQWEKVNVVVLSLIINVVKPGLLSSVVYASNAHKAWEDLNERFDKDTTLMGLNESYSQSRSQIMMMSPIFSINKAYSLLIDQESQRGLANFTQTNHTTEGIEGVVFYSNKNSTSAGGNFKFRKNQVRCDYYHYKGHTKENYYKLHGYPLDFKGKKKGQSSGVYTNNVSGSVFPNAAETGNQQGSYGTQIGIQQVQHSYMPQFSQITPNNSPPTPFFTKE</sequence>